<dbReference type="Gene3D" id="3.30.70.1020">
    <property type="entry name" value="Trehalose-6-phosphate phosphatase related protein, domain 2"/>
    <property type="match status" value="1"/>
</dbReference>
<keyword evidence="4" id="KW-0479">Metal-binding</keyword>
<dbReference type="GO" id="GO:0005992">
    <property type="term" value="P:trehalose biosynthetic process"/>
    <property type="evidence" value="ECO:0007669"/>
    <property type="project" value="UniProtKB-UniPathway"/>
</dbReference>
<dbReference type="GO" id="GO:0046872">
    <property type="term" value="F:metal ion binding"/>
    <property type="evidence" value="ECO:0007669"/>
    <property type="project" value="UniProtKB-KW"/>
</dbReference>
<reference evidence="6 7" key="1">
    <citation type="submission" date="2018-12" db="EMBL/GenBank/DDBJ databases">
        <title>Mesorhizobium carbonis sp. nov., isolated from coal mine water.</title>
        <authorList>
            <person name="Xin W."/>
            <person name="Xu Z."/>
            <person name="Xiang F."/>
            <person name="Zhang J."/>
            <person name="Xi L."/>
            <person name="Liu J."/>
        </authorList>
    </citation>
    <scope>NUCLEOTIDE SEQUENCE [LARGE SCALE GENOMIC DNA]</scope>
    <source>
        <strain evidence="6 7">B2.3</strain>
    </source>
</reference>
<proteinExistence type="inferred from homology"/>
<dbReference type="EC" id="3.1.3.12" evidence="4"/>
<comment type="similarity">
    <text evidence="2 4">Belongs to the trehalose phosphatase family.</text>
</comment>
<accession>A0A429Z210</accession>
<dbReference type="EMBL" id="RWKW01000011">
    <property type="protein sequence ID" value="RST87737.1"/>
    <property type="molecule type" value="Genomic_DNA"/>
</dbReference>
<comment type="cofactor">
    <cofactor evidence="4">
        <name>Mg(2+)</name>
        <dbReference type="ChEBI" id="CHEBI:18420"/>
    </cofactor>
</comment>
<dbReference type="UniPathway" id="UPA00299"/>
<dbReference type="SUPFAM" id="SSF56784">
    <property type="entry name" value="HAD-like"/>
    <property type="match status" value="1"/>
</dbReference>
<dbReference type="InterPro" id="IPR044651">
    <property type="entry name" value="OTSB-like"/>
</dbReference>
<dbReference type="PANTHER" id="PTHR43768:SF3">
    <property type="entry name" value="TREHALOSE 6-PHOSPHATE PHOSPHATASE"/>
    <property type="match status" value="1"/>
</dbReference>
<dbReference type="Proteomes" id="UP000278398">
    <property type="component" value="Unassembled WGS sequence"/>
</dbReference>
<comment type="caution">
    <text evidence="6">The sequence shown here is derived from an EMBL/GenBank/DDBJ whole genome shotgun (WGS) entry which is preliminary data.</text>
</comment>
<comment type="catalytic activity">
    <reaction evidence="4">
        <text>alpha,alpha-trehalose 6-phosphate + H2O = alpha,alpha-trehalose + phosphate</text>
        <dbReference type="Rhea" id="RHEA:23420"/>
        <dbReference type="ChEBI" id="CHEBI:15377"/>
        <dbReference type="ChEBI" id="CHEBI:16551"/>
        <dbReference type="ChEBI" id="CHEBI:43474"/>
        <dbReference type="ChEBI" id="CHEBI:58429"/>
        <dbReference type="EC" id="3.1.3.12"/>
    </reaction>
</comment>
<evidence type="ECO:0000256" key="5">
    <source>
        <dbReference type="SAM" id="MobiDB-lite"/>
    </source>
</evidence>
<dbReference type="NCBIfam" id="TIGR01484">
    <property type="entry name" value="HAD-SF-IIB"/>
    <property type="match status" value="1"/>
</dbReference>
<dbReference type="AlphaFoldDB" id="A0A429Z210"/>
<evidence type="ECO:0000256" key="4">
    <source>
        <dbReference type="RuleBase" id="RU361117"/>
    </source>
</evidence>
<dbReference type="NCBIfam" id="TIGR00685">
    <property type="entry name" value="T6PP"/>
    <property type="match status" value="1"/>
</dbReference>
<organism evidence="6 7">
    <name type="scientific">Aquibium carbonis</name>
    <dbReference type="NCBI Taxonomy" id="2495581"/>
    <lineage>
        <taxon>Bacteria</taxon>
        <taxon>Pseudomonadati</taxon>
        <taxon>Pseudomonadota</taxon>
        <taxon>Alphaproteobacteria</taxon>
        <taxon>Hyphomicrobiales</taxon>
        <taxon>Phyllobacteriaceae</taxon>
        <taxon>Aquibium</taxon>
    </lineage>
</organism>
<dbReference type="InterPro" id="IPR023214">
    <property type="entry name" value="HAD_sf"/>
</dbReference>
<evidence type="ECO:0000313" key="6">
    <source>
        <dbReference type="EMBL" id="RST87737.1"/>
    </source>
</evidence>
<sequence>MVQCSRSNGALYDDLSTLAFPPSSTAFFFDFDGTLAEIVEDPRAVRIAPEVLEALSRLHRMSGGAVAVVSGREIDALDAFLSPLRLPLGGAHGSERRDPQGRRHQVEADRQSIERVVEQLNRFAASHEGLLVEAKRTSVALHYRRRPELERACRELARAVADTSGLSLLEGKMVAELKLSGRTKGDLVADFMAEAPFRGRRPVFFGDDVTDEDAFGALPRWDGVSVKIGGGPTIATHRMPDPAALHAWLRGMAGPPSGGTERAGSS</sequence>
<keyword evidence="4" id="KW-0460">Magnesium</keyword>
<comment type="pathway">
    <text evidence="1 4">Glycan biosynthesis; trehalose biosynthesis.</text>
</comment>
<evidence type="ECO:0000313" key="7">
    <source>
        <dbReference type="Proteomes" id="UP000278398"/>
    </source>
</evidence>
<comment type="function">
    <text evidence="4">Removes the phosphate from trehalose 6-phosphate to produce free trehalose.</text>
</comment>
<keyword evidence="3 4" id="KW-0378">Hydrolase</keyword>
<evidence type="ECO:0000256" key="3">
    <source>
        <dbReference type="ARBA" id="ARBA00022801"/>
    </source>
</evidence>
<evidence type="ECO:0000256" key="1">
    <source>
        <dbReference type="ARBA" id="ARBA00005199"/>
    </source>
</evidence>
<name>A0A429Z210_9HYPH</name>
<dbReference type="GO" id="GO:0004805">
    <property type="term" value="F:trehalose-phosphatase activity"/>
    <property type="evidence" value="ECO:0007669"/>
    <property type="project" value="UniProtKB-EC"/>
</dbReference>
<protein>
    <recommendedName>
        <fullName evidence="4">Trehalose 6-phosphate phosphatase</fullName>
        <ecNumber evidence="4">3.1.3.12</ecNumber>
    </recommendedName>
</protein>
<evidence type="ECO:0000256" key="2">
    <source>
        <dbReference type="ARBA" id="ARBA00008770"/>
    </source>
</evidence>
<dbReference type="PANTHER" id="PTHR43768">
    <property type="entry name" value="TREHALOSE 6-PHOSPHATE PHOSPHATASE"/>
    <property type="match status" value="1"/>
</dbReference>
<keyword evidence="7" id="KW-1185">Reference proteome</keyword>
<dbReference type="Gene3D" id="3.40.50.1000">
    <property type="entry name" value="HAD superfamily/HAD-like"/>
    <property type="match status" value="1"/>
</dbReference>
<dbReference type="InterPro" id="IPR003337">
    <property type="entry name" value="Trehalose_PPase"/>
</dbReference>
<dbReference type="InterPro" id="IPR006379">
    <property type="entry name" value="HAD-SF_hydro_IIB"/>
</dbReference>
<feature type="compositionally biased region" description="Basic and acidic residues" evidence="5">
    <location>
        <begin position="93"/>
        <end position="110"/>
    </location>
</feature>
<dbReference type="Pfam" id="PF02358">
    <property type="entry name" value="Trehalose_PPase"/>
    <property type="match status" value="1"/>
</dbReference>
<dbReference type="CDD" id="cd01627">
    <property type="entry name" value="HAD_TPP"/>
    <property type="match status" value="1"/>
</dbReference>
<dbReference type="OrthoDB" id="9814913at2"/>
<gene>
    <name evidence="6" type="primary">otsB</name>
    <name evidence="6" type="ORF">EJC49_03760</name>
</gene>
<dbReference type="InterPro" id="IPR036412">
    <property type="entry name" value="HAD-like_sf"/>
</dbReference>
<feature type="region of interest" description="Disordered" evidence="5">
    <location>
        <begin position="90"/>
        <end position="110"/>
    </location>
</feature>